<accession>A0A1G7M7K0</accession>
<protein>
    <submittedName>
        <fullName evidence="2">Pimeloyl-ACP methyl ester carboxylesterase</fullName>
    </submittedName>
</protein>
<feature type="domain" description="AB hydrolase-1" evidence="1">
    <location>
        <begin position="44"/>
        <end position="175"/>
    </location>
</feature>
<dbReference type="PANTHER" id="PTHR43329">
    <property type="entry name" value="EPOXIDE HYDROLASE"/>
    <property type="match status" value="1"/>
</dbReference>
<dbReference type="InterPro" id="IPR029058">
    <property type="entry name" value="AB_hydrolase_fold"/>
</dbReference>
<dbReference type="RefSeq" id="WP_074539616.1">
    <property type="nucleotide sequence ID" value="NZ_FNBD01000031.1"/>
</dbReference>
<evidence type="ECO:0000313" key="2">
    <source>
        <dbReference type="EMBL" id="SDF57170.1"/>
    </source>
</evidence>
<proteinExistence type="predicted"/>
<organism evidence="2 3">
    <name type="scientific">Cellulophaga baltica</name>
    <dbReference type="NCBI Taxonomy" id="76594"/>
    <lineage>
        <taxon>Bacteria</taxon>
        <taxon>Pseudomonadati</taxon>
        <taxon>Bacteroidota</taxon>
        <taxon>Flavobacteriia</taxon>
        <taxon>Flavobacteriales</taxon>
        <taxon>Flavobacteriaceae</taxon>
        <taxon>Cellulophaga</taxon>
    </lineage>
</organism>
<gene>
    <name evidence="2" type="ORF">SAMN04487992_1316</name>
</gene>
<dbReference type="Gene3D" id="3.40.50.1820">
    <property type="entry name" value="alpha/beta hydrolase"/>
    <property type="match status" value="1"/>
</dbReference>
<reference evidence="3" key="1">
    <citation type="submission" date="2016-10" db="EMBL/GenBank/DDBJ databases">
        <authorList>
            <person name="Varghese N."/>
            <person name="Submissions S."/>
        </authorList>
    </citation>
    <scope>NUCLEOTIDE SEQUENCE [LARGE SCALE GENOMIC DNA]</scope>
    <source>
        <strain evidence="3">DSM 24729</strain>
    </source>
</reference>
<dbReference type="AlphaFoldDB" id="A0A1G7M7K0"/>
<evidence type="ECO:0000259" key="1">
    <source>
        <dbReference type="Pfam" id="PF00561"/>
    </source>
</evidence>
<evidence type="ECO:0000313" key="3">
    <source>
        <dbReference type="Proteomes" id="UP000182114"/>
    </source>
</evidence>
<dbReference type="PRINTS" id="PR00111">
    <property type="entry name" value="ABHYDROLASE"/>
</dbReference>
<keyword evidence="3" id="KW-1185">Reference proteome</keyword>
<dbReference type="Pfam" id="PF00561">
    <property type="entry name" value="Abhydrolase_1"/>
    <property type="match status" value="1"/>
</dbReference>
<dbReference type="Proteomes" id="UP000182114">
    <property type="component" value="Unassembled WGS sequence"/>
</dbReference>
<name>A0A1G7M7K0_9FLAO</name>
<sequence>MKENTATNKFSDEELIKNLPGFENQYITTNGVKLHYVEGGSGTPLICLPGWPQTWYSYRPVALQLSQQYRVIIVDIRGMGSSEKPQTGYDKKTMAKDILGIIEQLKLGKVSIMGHDIGGMVAMSLAFNHPEVVEKLVMLDGAHPNEGMMQMPLMPAPGTFNEKMDGNMPYAWWMGFNQVKGLPEQLLEGRFHYLQDWLFHYVMIDASKMTKLERDVYAQAYNDTESIRASNAWYQTFNQDIEDTKNYPQLTMPVLGIGSYISYNHMNIGLPYVATDVQVVGILDSGHYLFEEAPEQVLEAIVPFLANKK</sequence>
<dbReference type="EMBL" id="FNBD01000031">
    <property type="protein sequence ID" value="SDF57170.1"/>
    <property type="molecule type" value="Genomic_DNA"/>
</dbReference>
<dbReference type="SUPFAM" id="SSF53474">
    <property type="entry name" value="alpha/beta-Hydrolases"/>
    <property type="match status" value="1"/>
</dbReference>
<dbReference type="InterPro" id="IPR000073">
    <property type="entry name" value="AB_hydrolase_1"/>
</dbReference>